<dbReference type="Proteomes" id="UP000244073">
    <property type="component" value="Unassembled WGS sequence"/>
</dbReference>
<proteinExistence type="predicted"/>
<dbReference type="GeneID" id="63812846"/>
<feature type="compositionally biased region" description="Low complexity" evidence="1">
    <location>
        <begin position="91"/>
        <end position="106"/>
    </location>
</feature>
<accession>A0A2T5LXZ5</accession>
<dbReference type="AlphaFoldDB" id="A0A2T5LXZ5"/>
<gene>
    <name evidence="2" type="ORF">P175DRAFT_0493448</name>
</gene>
<reference evidence="2 3" key="1">
    <citation type="journal article" date="2018" name="Proc. Natl. Acad. Sci. U.S.A.">
        <title>Linking secondary metabolites to gene clusters through genome sequencing of six diverse Aspergillus species.</title>
        <authorList>
            <person name="Kaerboelling I."/>
            <person name="Vesth T.C."/>
            <person name="Frisvad J.C."/>
            <person name="Nybo J.L."/>
            <person name="Theobald S."/>
            <person name="Kuo A."/>
            <person name="Bowyer P."/>
            <person name="Matsuda Y."/>
            <person name="Mondo S."/>
            <person name="Lyhne E.K."/>
            <person name="Kogle M.E."/>
            <person name="Clum A."/>
            <person name="Lipzen A."/>
            <person name="Salamov A."/>
            <person name="Ngan C.Y."/>
            <person name="Daum C."/>
            <person name="Chiniquy J."/>
            <person name="Barry K."/>
            <person name="LaButti K."/>
            <person name="Haridas S."/>
            <person name="Simmons B.A."/>
            <person name="Magnuson J.K."/>
            <person name="Mortensen U.H."/>
            <person name="Larsen T.O."/>
            <person name="Grigoriev I.V."/>
            <person name="Baker S.E."/>
            <person name="Andersen M.R."/>
        </authorList>
    </citation>
    <scope>NUCLEOTIDE SEQUENCE [LARGE SCALE GENOMIC DNA]</scope>
    <source>
        <strain evidence="2 3">IBT 24754</strain>
    </source>
</reference>
<evidence type="ECO:0000313" key="3">
    <source>
        <dbReference type="Proteomes" id="UP000244073"/>
    </source>
</evidence>
<evidence type="ECO:0000256" key="1">
    <source>
        <dbReference type="SAM" id="MobiDB-lite"/>
    </source>
</evidence>
<evidence type="ECO:0000313" key="2">
    <source>
        <dbReference type="EMBL" id="PTU21157.1"/>
    </source>
</evidence>
<comment type="caution">
    <text evidence="2">The sequence shown here is derived from an EMBL/GenBank/DDBJ whole genome shotgun (WGS) entry which is preliminary data.</text>
</comment>
<name>A0A2T5LXZ5_9EURO</name>
<feature type="region of interest" description="Disordered" evidence="1">
    <location>
        <begin position="41"/>
        <end position="119"/>
    </location>
</feature>
<sequence>MCYTMLFESISSDCTLDPKHVVQTKLYFLCDQMLHQMGIPIPGNTNASGNANEDTGSSSSSSSSSPPPPAPNPYVSVFESDTESESESDTDSFVVVETATSSTDAPAAEEEAPADDNAKHCAEEDCIPVGMFGSSRVTGGCPYCEGVEEGDTITVGAVFWLSGLDFMGDANVSLS</sequence>
<dbReference type="OrthoDB" id="10640428at2759"/>
<feature type="compositionally biased region" description="Polar residues" evidence="1">
    <location>
        <begin position="43"/>
        <end position="56"/>
    </location>
</feature>
<dbReference type="EMBL" id="MSFN02000004">
    <property type="protein sequence ID" value="PTU21157.1"/>
    <property type="molecule type" value="Genomic_DNA"/>
</dbReference>
<organism evidence="2 3">
    <name type="scientific">Aspergillus ochraceoroseus IBT 24754</name>
    <dbReference type="NCBI Taxonomy" id="1392256"/>
    <lineage>
        <taxon>Eukaryota</taxon>
        <taxon>Fungi</taxon>
        <taxon>Dikarya</taxon>
        <taxon>Ascomycota</taxon>
        <taxon>Pezizomycotina</taxon>
        <taxon>Eurotiomycetes</taxon>
        <taxon>Eurotiomycetidae</taxon>
        <taxon>Eurotiales</taxon>
        <taxon>Aspergillaceae</taxon>
        <taxon>Aspergillus</taxon>
        <taxon>Aspergillus subgen. Nidulantes</taxon>
    </lineage>
</organism>
<dbReference type="RefSeq" id="XP_040752549.1">
    <property type="nucleotide sequence ID" value="XM_040895964.1"/>
</dbReference>
<dbReference type="VEuPathDB" id="FungiDB:P175DRAFT_0493448"/>
<feature type="compositionally biased region" description="Acidic residues" evidence="1">
    <location>
        <begin position="80"/>
        <end position="90"/>
    </location>
</feature>
<protein>
    <submittedName>
        <fullName evidence="2">Uncharacterized protein</fullName>
    </submittedName>
</protein>